<feature type="transmembrane region" description="Helical" evidence="1">
    <location>
        <begin position="118"/>
        <end position="136"/>
    </location>
</feature>
<dbReference type="Proteomes" id="UP001497457">
    <property type="component" value="Chromosome 8b"/>
</dbReference>
<keyword evidence="1" id="KW-1133">Transmembrane helix</keyword>
<sequence length="261" mass="28321">METGTPPRAHSGCTRIVAATDGGASRGDAACDAYLSVEDYDPAGAAREHILQEMREMIFSPAQSRAATHELCKLSDAQSKSGNDAKSVREVLIPVFLSPKKKGMDEKEDDDTWNRRQIMYIFTLTTTAGLVFLLQPLLPVAFGRWIIMVIAVAWGAGSIGLPCGLHGMARCEKECSRHVGRLIYTLFSVLVIYGFYLAAMRIGYTPAPAPSPSLMGADHISADGNGELFWVLCFGMIGLFVLLGNLWSSVRGCWTGGDRDP</sequence>
<evidence type="ECO:0000313" key="2">
    <source>
        <dbReference type="EMBL" id="CAL5091228.1"/>
    </source>
</evidence>
<name>A0ABC9GDK3_9POAL</name>
<evidence type="ECO:0000256" key="1">
    <source>
        <dbReference type="SAM" id="Phobius"/>
    </source>
</evidence>
<feature type="transmembrane region" description="Helical" evidence="1">
    <location>
        <begin position="142"/>
        <end position="161"/>
    </location>
</feature>
<gene>
    <name evidence="2" type="ORF">URODEC1_LOCUS114264</name>
</gene>
<accession>A0ABC9GDK3</accession>
<feature type="transmembrane region" description="Helical" evidence="1">
    <location>
        <begin position="182"/>
        <end position="204"/>
    </location>
</feature>
<keyword evidence="3" id="KW-1185">Reference proteome</keyword>
<dbReference type="EMBL" id="OZ075118">
    <property type="protein sequence ID" value="CAL5091228.1"/>
    <property type="molecule type" value="Genomic_DNA"/>
</dbReference>
<keyword evidence="1" id="KW-0472">Membrane</keyword>
<evidence type="ECO:0000313" key="3">
    <source>
        <dbReference type="Proteomes" id="UP001497457"/>
    </source>
</evidence>
<protein>
    <submittedName>
        <fullName evidence="2">Uncharacterized protein</fullName>
    </submittedName>
</protein>
<reference evidence="2" key="1">
    <citation type="submission" date="2024-10" db="EMBL/GenBank/DDBJ databases">
        <authorList>
            <person name="Ryan C."/>
        </authorList>
    </citation>
    <scope>NUCLEOTIDE SEQUENCE [LARGE SCALE GENOMIC DNA]</scope>
</reference>
<keyword evidence="1" id="KW-0812">Transmembrane</keyword>
<feature type="transmembrane region" description="Helical" evidence="1">
    <location>
        <begin position="228"/>
        <end position="247"/>
    </location>
</feature>
<dbReference type="AlphaFoldDB" id="A0ABC9GDK3"/>
<proteinExistence type="predicted"/>
<organism evidence="2 3">
    <name type="scientific">Urochloa decumbens</name>
    <dbReference type="NCBI Taxonomy" id="240449"/>
    <lineage>
        <taxon>Eukaryota</taxon>
        <taxon>Viridiplantae</taxon>
        <taxon>Streptophyta</taxon>
        <taxon>Embryophyta</taxon>
        <taxon>Tracheophyta</taxon>
        <taxon>Spermatophyta</taxon>
        <taxon>Magnoliopsida</taxon>
        <taxon>Liliopsida</taxon>
        <taxon>Poales</taxon>
        <taxon>Poaceae</taxon>
        <taxon>PACMAD clade</taxon>
        <taxon>Panicoideae</taxon>
        <taxon>Panicodae</taxon>
        <taxon>Paniceae</taxon>
        <taxon>Melinidinae</taxon>
        <taxon>Urochloa</taxon>
    </lineage>
</organism>